<sequence length="180" mass="19083">MFSIIFPSEIKPAFTTSANPAAKSRSLKVLNQDESTITAIGEWKAPIKFFPYSLLIAVLPPIAASTAPATVVGIAIQSIPRNHDAAAKPAKSVVAPPPIPMIRSLRVNPAAPSQSQIFKSVALLFPDSPSGIGKNKTSVSVSGKFLTKSCIFSETITAALFRPISNLESSTLHWLLIMTG</sequence>
<gene>
    <name evidence="1" type="ORF">UFOPK1775_00099</name>
</gene>
<accession>A0A6J6F574</accession>
<protein>
    <submittedName>
        <fullName evidence="1">Unannotated protein</fullName>
    </submittedName>
</protein>
<name>A0A6J6F574_9ZZZZ</name>
<proteinExistence type="predicted"/>
<reference evidence="1" key="1">
    <citation type="submission" date="2020-05" db="EMBL/GenBank/DDBJ databases">
        <authorList>
            <person name="Chiriac C."/>
            <person name="Salcher M."/>
            <person name="Ghai R."/>
            <person name="Kavagutti S V."/>
        </authorList>
    </citation>
    <scope>NUCLEOTIDE SEQUENCE</scope>
</reference>
<dbReference type="EMBL" id="CAEZUB010000004">
    <property type="protein sequence ID" value="CAB4582715.1"/>
    <property type="molecule type" value="Genomic_DNA"/>
</dbReference>
<dbReference type="AlphaFoldDB" id="A0A6J6F574"/>
<evidence type="ECO:0000313" key="1">
    <source>
        <dbReference type="EMBL" id="CAB4582715.1"/>
    </source>
</evidence>
<organism evidence="1">
    <name type="scientific">freshwater metagenome</name>
    <dbReference type="NCBI Taxonomy" id="449393"/>
    <lineage>
        <taxon>unclassified sequences</taxon>
        <taxon>metagenomes</taxon>
        <taxon>ecological metagenomes</taxon>
    </lineage>
</organism>